<dbReference type="Proteomes" id="UP000032180">
    <property type="component" value="Chromosome 3"/>
</dbReference>
<reference evidence="2" key="2">
    <citation type="submission" date="2013-12" db="EMBL/GenBank/DDBJ databases">
        <authorList>
            <person name="Yu Y."/>
            <person name="Lee S."/>
            <person name="de Baynast K."/>
            <person name="Wissotski M."/>
            <person name="Liu L."/>
            <person name="Talag J."/>
            <person name="Goicoechea J."/>
            <person name="Angelova A."/>
            <person name="Jetty R."/>
            <person name="Kudrna D."/>
            <person name="Golser W."/>
            <person name="Rivera L."/>
            <person name="Zhang J."/>
            <person name="Wing R."/>
        </authorList>
    </citation>
    <scope>NUCLEOTIDE SEQUENCE</scope>
</reference>
<accession>A0A0D9VWA6</accession>
<organism evidence="1 2">
    <name type="scientific">Leersia perrieri</name>
    <dbReference type="NCBI Taxonomy" id="77586"/>
    <lineage>
        <taxon>Eukaryota</taxon>
        <taxon>Viridiplantae</taxon>
        <taxon>Streptophyta</taxon>
        <taxon>Embryophyta</taxon>
        <taxon>Tracheophyta</taxon>
        <taxon>Spermatophyta</taxon>
        <taxon>Magnoliopsida</taxon>
        <taxon>Liliopsida</taxon>
        <taxon>Poales</taxon>
        <taxon>Poaceae</taxon>
        <taxon>BOP clade</taxon>
        <taxon>Oryzoideae</taxon>
        <taxon>Oryzeae</taxon>
        <taxon>Oryzinae</taxon>
        <taxon>Leersia</taxon>
    </lineage>
</organism>
<evidence type="ECO:0000313" key="1">
    <source>
        <dbReference type="EnsemblPlants" id="LPERR03G21320.1"/>
    </source>
</evidence>
<evidence type="ECO:0000313" key="2">
    <source>
        <dbReference type="Proteomes" id="UP000032180"/>
    </source>
</evidence>
<dbReference type="AlphaFoldDB" id="A0A0D9VWA6"/>
<reference evidence="1 2" key="1">
    <citation type="submission" date="2012-08" db="EMBL/GenBank/DDBJ databases">
        <title>Oryza genome evolution.</title>
        <authorList>
            <person name="Wing R.A."/>
        </authorList>
    </citation>
    <scope>NUCLEOTIDE SEQUENCE</scope>
</reference>
<sequence>MHVCMYRCKKIDGSGRENTCHPRRAYIINFVHSVIRGGSWRSDEQQYHLQAIDTSRHKLELNPVSYSLPSSAAMLNMWSSPTLQWARGKQFQALLYIQERAAHRQAS</sequence>
<name>A0A0D9VWA6_9ORYZ</name>
<dbReference type="Gramene" id="LPERR03G21320.1">
    <property type="protein sequence ID" value="LPERR03G21320.1"/>
    <property type="gene ID" value="LPERR03G21320"/>
</dbReference>
<dbReference type="HOGENOM" id="CLU_2213719_0_0_1"/>
<reference evidence="1" key="3">
    <citation type="submission" date="2015-04" db="UniProtKB">
        <authorList>
            <consortium name="EnsemblPlants"/>
        </authorList>
    </citation>
    <scope>IDENTIFICATION</scope>
</reference>
<dbReference type="EnsemblPlants" id="LPERR03G21320.1">
    <property type="protein sequence ID" value="LPERR03G21320.1"/>
    <property type="gene ID" value="LPERR03G21320"/>
</dbReference>
<proteinExistence type="predicted"/>
<protein>
    <submittedName>
        <fullName evidence="1">Uncharacterized protein</fullName>
    </submittedName>
</protein>
<keyword evidence="2" id="KW-1185">Reference proteome</keyword>